<dbReference type="EMBL" id="CM009299">
    <property type="protein sequence ID" value="KAI9387341.1"/>
    <property type="molecule type" value="Genomic_DNA"/>
</dbReference>
<protein>
    <submittedName>
        <fullName evidence="1">Uncharacterized protein</fullName>
    </submittedName>
</protein>
<comment type="caution">
    <text evidence="1">The sequence shown here is derived from an EMBL/GenBank/DDBJ whole genome shotgun (WGS) entry which is preliminary data.</text>
</comment>
<gene>
    <name evidence="1" type="ORF">POPTR_010G154250v4</name>
</gene>
<evidence type="ECO:0000313" key="2">
    <source>
        <dbReference type="Proteomes" id="UP000006729"/>
    </source>
</evidence>
<evidence type="ECO:0000313" key="1">
    <source>
        <dbReference type="EMBL" id="KAI9387341.1"/>
    </source>
</evidence>
<name>A0ACC0SDN8_POPTR</name>
<organism evidence="1 2">
    <name type="scientific">Populus trichocarpa</name>
    <name type="common">Western balsam poplar</name>
    <name type="synonym">Populus balsamifera subsp. trichocarpa</name>
    <dbReference type="NCBI Taxonomy" id="3694"/>
    <lineage>
        <taxon>Eukaryota</taxon>
        <taxon>Viridiplantae</taxon>
        <taxon>Streptophyta</taxon>
        <taxon>Embryophyta</taxon>
        <taxon>Tracheophyta</taxon>
        <taxon>Spermatophyta</taxon>
        <taxon>Magnoliopsida</taxon>
        <taxon>eudicotyledons</taxon>
        <taxon>Gunneridae</taxon>
        <taxon>Pentapetalae</taxon>
        <taxon>rosids</taxon>
        <taxon>fabids</taxon>
        <taxon>Malpighiales</taxon>
        <taxon>Salicaceae</taxon>
        <taxon>Saliceae</taxon>
        <taxon>Populus</taxon>
    </lineage>
</organism>
<sequence length="116" mass="13440">MTPRKTKNNDQSMPHEMYKCIKAHFSSDGSCGALRSPLVTFLDIAGLVSSRFFQQCWWCCHRNFDVFSIFFFSPLSSQITGRREERENKQIIKKILEAHQSFDNDTVGTVEKISTR</sequence>
<dbReference type="Proteomes" id="UP000006729">
    <property type="component" value="Chromosome 10"/>
</dbReference>
<accession>A0ACC0SDN8</accession>
<keyword evidence="2" id="KW-1185">Reference proteome</keyword>
<reference evidence="1 2" key="1">
    <citation type="journal article" date="2006" name="Science">
        <title>The genome of black cottonwood, Populus trichocarpa (Torr. &amp; Gray).</title>
        <authorList>
            <person name="Tuskan G.A."/>
            <person name="Difazio S."/>
            <person name="Jansson S."/>
            <person name="Bohlmann J."/>
            <person name="Grigoriev I."/>
            <person name="Hellsten U."/>
            <person name="Putnam N."/>
            <person name="Ralph S."/>
            <person name="Rombauts S."/>
            <person name="Salamov A."/>
            <person name="Schein J."/>
            <person name="Sterck L."/>
            <person name="Aerts A."/>
            <person name="Bhalerao R.R."/>
            <person name="Bhalerao R.P."/>
            <person name="Blaudez D."/>
            <person name="Boerjan W."/>
            <person name="Brun A."/>
            <person name="Brunner A."/>
            <person name="Busov V."/>
            <person name="Campbell M."/>
            <person name="Carlson J."/>
            <person name="Chalot M."/>
            <person name="Chapman J."/>
            <person name="Chen G.L."/>
            <person name="Cooper D."/>
            <person name="Coutinho P.M."/>
            <person name="Couturier J."/>
            <person name="Covert S."/>
            <person name="Cronk Q."/>
            <person name="Cunningham R."/>
            <person name="Davis J."/>
            <person name="Degroeve S."/>
            <person name="Dejardin A."/>
            <person name="Depamphilis C."/>
            <person name="Detter J."/>
            <person name="Dirks B."/>
            <person name="Dubchak I."/>
            <person name="Duplessis S."/>
            <person name="Ehlting J."/>
            <person name="Ellis B."/>
            <person name="Gendler K."/>
            <person name="Goodstein D."/>
            <person name="Gribskov M."/>
            <person name="Grimwood J."/>
            <person name="Groover A."/>
            <person name="Gunter L."/>
            <person name="Hamberger B."/>
            <person name="Heinze B."/>
            <person name="Helariutta Y."/>
            <person name="Henrissat B."/>
            <person name="Holligan D."/>
            <person name="Holt R."/>
            <person name="Huang W."/>
            <person name="Islam-Faridi N."/>
            <person name="Jones S."/>
            <person name="Jones-Rhoades M."/>
            <person name="Jorgensen R."/>
            <person name="Joshi C."/>
            <person name="Kangasjarvi J."/>
            <person name="Karlsson J."/>
            <person name="Kelleher C."/>
            <person name="Kirkpatrick R."/>
            <person name="Kirst M."/>
            <person name="Kohler A."/>
            <person name="Kalluri U."/>
            <person name="Larimer F."/>
            <person name="Leebens-Mack J."/>
            <person name="Leple J.C."/>
            <person name="Locascio P."/>
            <person name="Lou Y."/>
            <person name="Lucas S."/>
            <person name="Martin F."/>
            <person name="Montanini B."/>
            <person name="Napoli C."/>
            <person name="Nelson D.R."/>
            <person name="Nelson C."/>
            <person name="Nieminen K."/>
            <person name="Nilsson O."/>
            <person name="Pereda V."/>
            <person name="Peter G."/>
            <person name="Philippe R."/>
            <person name="Pilate G."/>
            <person name="Poliakov A."/>
            <person name="Razumovskaya J."/>
            <person name="Richardson P."/>
            <person name="Rinaldi C."/>
            <person name="Ritland K."/>
            <person name="Rouze P."/>
            <person name="Ryaboy D."/>
            <person name="Schmutz J."/>
            <person name="Schrader J."/>
            <person name="Segerman B."/>
            <person name="Shin H."/>
            <person name="Siddiqui A."/>
            <person name="Sterky F."/>
            <person name="Terry A."/>
            <person name="Tsai C.J."/>
            <person name="Uberbacher E."/>
            <person name="Unneberg P."/>
            <person name="Vahala J."/>
            <person name="Wall K."/>
            <person name="Wessler S."/>
            <person name="Yang G."/>
            <person name="Yin T."/>
            <person name="Douglas C."/>
            <person name="Marra M."/>
            <person name="Sandberg G."/>
            <person name="Van de Peer Y."/>
            <person name="Rokhsar D."/>
        </authorList>
    </citation>
    <scope>NUCLEOTIDE SEQUENCE [LARGE SCALE GENOMIC DNA]</scope>
    <source>
        <strain evidence="2">cv. Nisqually</strain>
    </source>
</reference>
<proteinExistence type="predicted"/>